<sequence length="147" mass="16863">GIVGVQFYIIFLICFLLLYHQNYLFISFVLAMNGVQLYTIVHFVGDIIRPKIGSIISYVGGSTKLTCLRAHSSYEDFVTLLEETSEIRREDCKMYNFVHGYACAISSVRDFTVMINPFIYYLPRTPRTLFLIFSLQVKGCPPPKILV</sequence>
<evidence type="ECO:0000313" key="3">
    <source>
        <dbReference type="Proteomes" id="UP000541444"/>
    </source>
</evidence>
<feature type="transmembrane region" description="Helical" evidence="1">
    <location>
        <begin position="6"/>
        <end position="30"/>
    </location>
</feature>
<evidence type="ECO:0000313" key="2">
    <source>
        <dbReference type="EMBL" id="KAF6151394.1"/>
    </source>
</evidence>
<accession>A0A7J7M9E2</accession>
<dbReference type="AlphaFoldDB" id="A0A7J7M9E2"/>
<reference evidence="2 3" key="1">
    <citation type="journal article" date="2020" name="IScience">
        <title>Genome Sequencing of the Endangered Kingdonia uniflora (Circaeasteraceae, Ranunculales) Reveals Potential Mechanisms of Evolutionary Specialization.</title>
        <authorList>
            <person name="Sun Y."/>
            <person name="Deng T."/>
            <person name="Zhang A."/>
            <person name="Moore M.J."/>
            <person name="Landis J.B."/>
            <person name="Lin N."/>
            <person name="Zhang H."/>
            <person name="Zhang X."/>
            <person name="Huang J."/>
            <person name="Zhang X."/>
            <person name="Sun H."/>
            <person name="Wang H."/>
        </authorList>
    </citation>
    <scope>NUCLEOTIDE SEQUENCE [LARGE SCALE GENOMIC DNA]</scope>
    <source>
        <strain evidence="2">TB1705</strain>
        <tissue evidence="2">Leaf</tissue>
    </source>
</reference>
<keyword evidence="3" id="KW-1185">Reference proteome</keyword>
<organism evidence="2 3">
    <name type="scientific">Kingdonia uniflora</name>
    <dbReference type="NCBI Taxonomy" id="39325"/>
    <lineage>
        <taxon>Eukaryota</taxon>
        <taxon>Viridiplantae</taxon>
        <taxon>Streptophyta</taxon>
        <taxon>Embryophyta</taxon>
        <taxon>Tracheophyta</taxon>
        <taxon>Spermatophyta</taxon>
        <taxon>Magnoliopsida</taxon>
        <taxon>Ranunculales</taxon>
        <taxon>Circaeasteraceae</taxon>
        <taxon>Kingdonia</taxon>
    </lineage>
</organism>
<dbReference type="Proteomes" id="UP000541444">
    <property type="component" value="Unassembled WGS sequence"/>
</dbReference>
<proteinExistence type="predicted"/>
<dbReference type="EMBL" id="JACGCM010001696">
    <property type="protein sequence ID" value="KAF6151394.1"/>
    <property type="molecule type" value="Genomic_DNA"/>
</dbReference>
<name>A0A7J7M9E2_9MAGN</name>
<keyword evidence="1" id="KW-0812">Transmembrane</keyword>
<keyword evidence="1" id="KW-1133">Transmembrane helix</keyword>
<protein>
    <submittedName>
        <fullName evidence="2">Uncharacterized protein</fullName>
    </submittedName>
</protein>
<evidence type="ECO:0000256" key="1">
    <source>
        <dbReference type="SAM" id="Phobius"/>
    </source>
</evidence>
<keyword evidence="1" id="KW-0472">Membrane</keyword>
<feature type="non-terminal residue" evidence="2">
    <location>
        <position position="1"/>
    </location>
</feature>
<gene>
    <name evidence="2" type="ORF">GIB67_012254</name>
</gene>
<comment type="caution">
    <text evidence="2">The sequence shown here is derived from an EMBL/GenBank/DDBJ whole genome shotgun (WGS) entry which is preliminary data.</text>
</comment>